<dbReference type="PANTHER" id="PTHR38119:SF2">
    <property type="entry name" value="TRANSCRIPTION FACTOR DOMAIN-CONTAINING PROTEIN"/>
    <property type="match status" value="1"/>
</dbReference>
<gene>
    <name evidence="2" type="ORF">LTR78_003223</name>
</gene>
<evidence type="ECO:0000313" key="2">
    <source>
        <dbReference type="EMBL" id="KAK3677018.1"/>
    </source>
</evidence>
<reference evidence="2" key="1">
    <citation type="submission" date="2023-07" db="EMBL/GenBank/DDBJ databases">
        <title>Black Yeasts Isolated from many extreme environments.</title>
        <authorList>
            <person name="Coleine C."/>
            <person name="Stajich J.E."/>
            <person name="Selbmann L."/>
        </authorList>
    </citation>
    <scope>NUCLEOTIDE SEQUENCE</scope>
    <source>
        <strain evidence="2">CCFEE 5485</strain>
    </source>
</reference>
<feature type="compositionally biased region" description="Acidic residues" evidence="1">
    <location>
        <begin position="434"/>
        <end position="460"/>
    </location>
</feature>
<organism evidence="2 3">
    <name type="scientific">Recurvomyces mirabilis</name>
    <dbReference type="NCBI Taxonomy" id="574656"/>
    <lineage>
        <taxon>Eukaryota</taxon>
        <taxon>Fungi</taxon>
        <taxon>Dikarya</taxon>
        <taxon>Ascomycota</taxon>
        <taxon>Pezizomycotina</taxon>
        <taxon>Dothideomycetes</taxon>
        <taxon>Dothideomycetidae</taxon>
        <taxon>Mycosphaerellales</taxon>
        <taxon>Teratosphaeriaceae</taxon>
        <taxon>Recurvomyces</taxon>
    </lineage>
</organism>
<name>A0AAE0WSH9_9PEZI</name>
<protein>
    <submittedName>
        <fullName evidence="2">Uncharacterized protein</fullName>
    </submittedName>
</protein>
<dbReference type="AlphaFoldDB" id="A0AAE0WSH9"/>
<comment type="caution">
    <text evidence="2">The sequence shown here is derived from an EMBL/GenBank/DDBJ whole genome shotgun (WGS) entry which is preliminary data.</text>
</comment>
<evidence type="ECO:0000313" key="3">
    <source>
        <dbReference type="Proteomes" id="UP001274830"/>
    </source>
</evidence>
<dbReference type="EMBL" id="JAUTXT010000008">
    <property type="protein sequence ID" value="KAK3677018.1"/>
    <property type="molecule type" value="Genomic_DNA"/>
</dbReference>
<proteinExistence type="predicted"/>
<sequence length="460" mass="52640">MTDDQPDKFPAYHGGDVSIMISPTQPLYRLYRNVLIEHSSTFNDILTTETAAKLSQAAIKKGRRIKYHLELKMVKNRDAIPHFNLEQYLIDERGQFNSPTSKVIAFQNGLPQDPYHIAWDAVLGALNNIPLHLGDFGKDTLTDILNNAVRITEVAEHLDCVSEVERLDYASNTDIMKIPVITQPIEAIFLSTGQVVQKSIYSNPVAWLDFAYRIRSKILFREALIHATAQYFTTQSRDNLSSLDDHVHAFLKKKAERMKKSVKDSFLQIMTYLPNYMHREESLGRADKDSIGQASYAKQVYEWQALNIIRTWVGMQIACDETHQAQDMGKSVVDPIMQGGNAYLSKPDLVDFHRFCPMTSKGKNALEDRINLIKENIKGFLKPLTKNMSQLDLKGLKVEYFTCVRVDHDEYPWDTNAQAHNQIQRDTSDGAGEKEDDEYNEYGEMIPECDEEDEEMESED</sequence>
<evidence type="ECO:0000256" key="1">
    <source>
        <dbReference type="SAM" id="MobiDB-lite"/>
    </source>
</evidence>
<feature type="compositionally biased region" description="Polar residues" evidence="1">
    <location>
        <begin position="415"/>
        <end position="425"/>
    </location>
</feature>
<feature type="region of interest" description="Disordered" evidence="1">
    <location>
        <begin position="415"/>
        <end position="460"/>
    </location>
</feature>
<accession>A0AAE0WSH9</accession>
<dbReference type="PANTHER" id="PTHR38119">
    <property type="entry name" value="BTB DOMAIN-CONTAINING PROTEIN-RELATED"/>
    <property type="match status" value="1"/>
</dbReference>
<dbReference type="Proteomes" id="UP001274830">
    <property type="component" value="Unassembled WGS sequence"/>
</dbReference>
<keyword evidence="3" id="KW-1185">Reference proteome</keyword>